<sequence length="340" mass="38397">MDPAQLDSFRVARFSLTLEARDRLRLPPYKGSALRGGFGHVFRKVACTVRGGECPPCLLKSACPYAYIFETPPPSDSAILRKYPHAPHPFVIEPPDDATTMYEPGAQLTFGLVLVGKAIDYLPYFIYAFEELGRLGIGRDRGAFRLAEARGEAASGEGDTWRPIYSGDSKILTNGFLIRTARDLFHNHEHAHDPVHDPVGAPVHEHVHDHEVVLHLLTPMRLRFDEALVNHLDFHVLIRNLLRRLSALSYFHCGRQLNLDFKEFIASAQEVKAEETDLRWVDWTRYSNRQKRKIQMGGLIGQVTYSGPLAEFLPFLRLGELVHVGKGTVFGLGKYTLRTE</sequence>
<reference evidence="2 3" key="1">
    <citation type="submission" date="2019-07" db="EMBL/GenBank/DDBJ databases">
        <authorList>
            <person name="Cremers G."/>
        </authorList>
    </citation>
    <scope>NUCLEOTIDE SEQUENCE [LARGE SCALE GENOMIC DNA]</scope>
</reference>
<dbReference type="Gene3D" id="3.30.70.1900">
    <property type="match status" value="1"/>
</dbReference>
<evidence type="ECO:0000313" key="3">
    <source>
        <dbReference type="Proteomes" id="UP000334340"/>
    </source>
</evidence>
<keyword evidence="3" id="KW-1185">Reference proteome</keyword>
<evidence type="ECO:0000259" key="1">
    <source>
        <dbReference type="Pfam" id="PF10040"/>
    </source>
</evidence>
<proteinExistence type="predicted"/>
<dbReference type="InterPro" id="IPR019267">
    <property type="entry name" value="CRISPR-assoc_Cas6_C"/>
</dbReference>
<dbReference type="EMBL" id="CABIKM010000011">
    <property type="protein sequence ID" value="VUZ84395.1"/>
    <property type="molecule type" value="Genomic_DNA"/>
</dbReference>
<dbReference type="Pfam" id="PF10040">
    <property type="entry name" value="CRISPR_Cas6"/>
    <property type="match status" value="1"/>
</dbReference>
<gene>
    <name evidence="2" type="ORF">MELA_00766</name>
</gene>
<dbReference type="Proteomes" id="UP000334340">
    <property type="component" value="Unassembled WGS sequence"/>
</dbReference>
<name>A0A564ZGG7_9BACT</name>
<dbReference type="AlphaFoldDB" id="A0A564ZGG7"/>
<evidence type="ECO:0000313" key="2">
    <source>
        <dbReference type="EMBL" id="VUZ84395.1"/>
    </source>
</evidence>
<feature type="domain" description="CRISPR-associated protein Cas6 C-terminal" evidence="1">
    <location>
        <begin position="214"/>
        <end position="335"/>
    </location>
</feature>
<accession>A0A564ZGG7</accession>
<organism evidence="2 3">
    <name type="scientific">Candidatus Methylomirabilis lanthanidiphila</name>
    <dbReference type="NCBI Taxonomy" id="2211376"/>
    <lineage>
        <taxon>Bacteria</taxon>
        <taxon>Candidatus Methylomirabilota</taxon>
        <taxon>Candidatus Methylomirabilia</taxon>
        <taxon>Candidatus Methylomirabilales</taxon>
        <taxon>Candidatus Methylomirabilaceae</taxon>
        <taxon>Candidatus Methylomirabilis</taxon>
    </lineage>
</organism>
<protein>
    <recommendedName>
        <fullName evidence="1">CRISPR-associated protein Cas6 C-terminal domain-containing protein</fullName>
    </recommendedName>
</protein>